<evidence type="ECO:0000256" key="1">
    <source>
        <dbReference type="ARBA" id="ARBA00022801"/>
    </source>
</evidence>
<dbReference type="PANTHER" id="PTHR43156:SF2">
    <property type="entry name" value="STAGE II SPORULATION PROTEIN E"/>
    <property type="match status" value="1"/>
</dbReference>
<evidence type="ECO:0000256" key="2">
    <source>
        <dbReference type="SAM" id="Phobius"/>
    </source>
</evidence>
<evidence type="ECO:0000313" key="4">
    <source>
        <dbReference type="EMBL" id="CAB4665754.1"/>
    </source>
</evidence>
<accession>A0A6J6LYZ9</accession>
<dbReference type="SUPFAM" id="SSF81606">
    <property type="entry name" value="PP2C-like"/>
    <property type="match status" value="1"/>
</dbReference>
<name>A0A6J6LYZ9_9ZZZZ</name>
<evidence type="ECO:0000259" key="3">
    <source>
        <dbReference type="PROSITE" id="PS50885"/>
    </source>
</evidence>
<dbReference type="InterPro" id="IPR001932">
    <property type="entry name" value="PPM-type_phosphatase-like_dom"/>
</dbReference>
<protein>
    <submittedName>
        <fullName evidence="4">Unannotated protein</fullName>
    </submittedName>
</protein>
<dbReference type="InterPro" id="IPR052016">
    <property type="entry name" value="Bact_Sigma-Reg"/>
</dbReference>
<dbReference type="Gene3D" id="3.60.40.10">
    <property type="entry name" value="PPM-type phosphatase domain"/>
    <property type="match status" value="1"/>
</dbReference>
<keyword evidence="2" id="KW-0812">Transmembrane</keyword>
<keyword evidence="1" id="KW-0378">Hydrolase</keyword>
<dbReference type="PROSITE" id="PS50885">
    <property type="entry name" value="HAMP"/>
    <property type="match status" value="1"/>
</dbReference>
<dbReference type="SMART" id="SM00331">
    <property type="entry name" value="PP2C_SIG"/>
    <property type="match status" value="1"/>
</dbReference>
<reference evidence="4" key="1">
    <citation type="submission" date="2020-05" db="EMBL/GenBank/DDBJ databases">
        <authorList>
            <person name="Chiriac C."/>
            <person name="Salcher M."/>
            <person name="Ghai R."/>
            <person name="Kavagutti S V."/>
        </authorList>
    </citation>
    <scope>NUCLEOTIDE SEQUENCE</scope>
</reference>
<dbReference type="Gene3D" id="6.10.340.10">
    <property type="match status" value="1"/>
</dbReference>
<feature type="transmembrane region" description="Helical" evidence="2">
    <location>
        <begin position="178"/>
        <end position="204"/>
    </location>
</feature>
<dbReference type="GO" id="GO:0016020">
    <property type="term" value="C:membrane"/>
    <property type="evidence" value="ECO:0007669"/>
    <property type="project" value="InterPro"/>
</dbReference>
<dbReference type="GO" id="GO:0016791">
    <property type="term" value="F:phosphatase activity"/>
    <property type="evidence" value="ECO:0007669"/>
    <property type="project" value="TreeGrafter"/>
</dbReference>
<sequence length="507" mass="54228">MTLRRRMLFVAFLAFGVMATSAVFLMQEYFGTVTAQNELRETLDPAAKSARSLVLAQANASRALTDYGLLGTPPSLTRLNDAIARADALAQQVAPQIADIPEIKQLFAAVVTSQANWVTKGVGPVTSAMESGPGKRVRAITLAPETRQAYDKMTQDSQHLISAIENQRDDAAELAQGFTWLLGVVLLIAGISATVLLIGFFLALRRWVLLPLARLQEDLKRATTGPTHEHVIPGIGPPEIAMVALDAESMRRNLVQEIDSARAARQGLHQEAPVVAALTFAHTQAEVIKIPGLNIFGTSKSAEGVMSGDWWDAAVRPDGTLGLVVADVSGHGAAPGVTAVQLRPLMHAGLRAGSSPDQILKVAATILFDSAFFVTALVVVVDQHAGTVSWANAGHEPALLVKADKTASFCEPTGPLLSSLGGQWETLTTDFQPGALFMAFTDGLVESRNEAGATFTTHDLSSFVRGCDAPVRINAEEICQRVLARARERSVDWHRDDVTLLAVSRPL</sequence>
<dbReference type="PANTHER" id="PTHR43156">
    <property type="entry name" value="STAGE II SPORULATION PROTEIN E-RELATED"/>
    <property type="match status" value="1"/>
</dbReference>
<feature type="domain" description="HAMP" evidence="3">
    <location>
        <begin position="206"/>
        <end position="259"/>
    </location>
</feature>
<dbReference type="Pfam" id="PF07228">
    <property type="entry name" value="SpoIIE"/>
    <property type="match status" value="1"/>
</dbReference>
<dbReference type="InterPro" id="IPR003660">
    <property type="entry name" value="HAMP_dom"/>
</dbReference>
<dbReference type="GO" id="GO:0007165">
    <property type="term" value="P:signal transduction"/>
    <property type="evidence" value="ECO:0007669"/>
    <property type="project" value="InterPro"/>
</dbReference>
<dbReference type="InterPro" id="IPR036457">
    <property type="entry name" value="PPM-type-like_dom_sf"/>
</dbReference>
<keyword evidence="2" id="KW-1133">Transmembrane helix</keyword>
<gene>
    <name evidence="4" type="ORF">UFOPK2310_00342</name>
</gene>
<dbReference type="AlphaFoldDB" id="A0A6J6LYZ9"/>
<organism evidence="4">
    <name type="scientific">freshwater metagenome</name>
    <dbReference type="NCBI Taxonomy" id="449393"/>
    <lineage>
        <taxon>unclassified sequences</taxon>
        <taxon>metagenomes</taxon>
        <taxon>ecological metagenomes</taxon>
    </lineage>
</organism>
<keyword evidence="2" id="KW-0472">Membrane</keyword>
<dbReference type="EMBL" id="CAEZWW010000025">
    <property type="protein sequence ID" value="CAB4665754.1"/>
    <property type="molecule type" value="Genomic_DNA"/>
</dbReference>
<proteinExistence type="predicted"/>